<name>A0A368ZBG2_9FLAO</name>
<dbReference type="AlphaFoldDB" id="A0A368ZBG2"/>
<accession>A0A368ZBG2</accession>
<dbReference type="Proteomes" id="UP000253436">
    <property type="component" value="Unassembled WGS sequence"/>
</dbReference>
<proteinExistence type="predicted"/>
<reference evidence="1 2" key="1">
    <citation type="submission" date="2018-07" db="EMBL/GenBank/DDBJ databases">
        <title>Genomic Encyclopedia of Type Strains, Phase III (KMG-III): the genomes of soil and plant-associated and newly described type strains.</title>
        <authorList>
            <person name="Whitman W."/>
        </authorList>
    </citation>
    <scope>NUCLEOTIDE SEQUENCE [LARGE SCALE GENOMIC DNA]</scope>
    <source>
        <strain evidence="1 2">CECT 7958</strain>
    </source>
</reference>
<dbReference type="OrthoDB" id="5735516at2"/>
<gene>
    <name evidence="1" type="ORF">DFQ08_10580</name>
</gene>
<evidence type="ECO:0000313" key="2">
    <source>
        <dbReference type="Proteomes" id="UP000253436"/>
    </source>
</evidence>
<dbReference type="RefSeq" id="WP_114310593.1">
    <property type="nucleotide sequence ID" value="NZ_QPJO01000005.1"/>
</dbReference>
<keyword evidence="2" id="KW-1185">Reference proteome</keyword>
<evidence type="ECO:0000313" key="1">
    <source>
        <dbReference type="EMBL" id="RCW90191.1"/>
    </source>
</evidence>
<protein>
    <recommendedName>
        <fullName evidence="3">Peptidase E</fullName>
    </recommendedName>
</protein>
<dbReference type="EMBL" id="QPJO01000005">
    <property type="protein sequence ID" value="RCW90191.1"/>
    <property type="molecule type" value="Genomic_DNA"/>
</dbReference>
<organism evidence="1 2">
    <name type="scientific">Winogradskyella arenosi</name>
    <dbReference type="NCBI Taxonomy" id="533325"/>
    <lineage>
        <taxon>Bacteria</taxon>
        <taxon>Pseudomonadati</taxon>
        <taxon>Bacteroidota</taxon>
        <taxon>Flavobacteriia</taxon>
        <taxon>Flavobacteriales</taxon>
        <taxon>Flavobacteriaceae</taxon>
        <taxon>Winogradskyella</taxon>
    </lineage>
</organism>
<sequence>MKSIPVLIAFLILPFLMSNEAEHEYYVSVTEVEYVQKEQSLQIITQIYTDDFETLIRKRYDDSLTLTSEDESELVAVYMERYLTDKLRLKVNGAEIKFNFLGKEYKEGITYCYLEIENLPAIQSIEVTNQVLFDVFEDQENIVRLKLLNQNKSFLLVPEKDTCMLNFK</sequence>
<evidence type="ECO:0008006" key="3">
    <source>
        <dbReference type="Google" id="ProtNLM"/>
    </source>
</evidence>
<comment type="caution">
    <text evidence="1">The sequence shown here is derived from an EMBL/GenBank/DDBJ whole genome shotgun (WGS) entry which is preliminary data.</text>
</comment>
<dbReference type="Pfam" id="PF20420">
    <property type="entry name" value="DUF6702"/>
    <property type="match status" value="1"/>
</dbReference>
<dbReference type="InterPro" id="IPR046525">
    <property type="entry name" value="DUF6702"/>
</dbReference>